<evidence type="ECO:0000256" key="5">
    <source>
        <dbReference type="ARBA" id="ARBA00022821"/>
    </source>
</evidence>
<evidence type="ECO:0000259" key="11">
    <source>
        <dbReference type="Pfam" id="PF23598"/>
    </source>
</evidence>
<keyword evidence="6 7" id="KW-0175">Coiled coil</keyword>
<dbReference type="Gene3D" id="3.80.10.10">
    <property type="entry name" value="Ribonuclease Inhibitor"/>
    <property type="match status" value="1"/>
</dbReference>
<dbReference type="PRINTS" id="PR00364">
    <property type="entry name" value="DISEASERSIST"/>
</dbReference>
<feature type="domain" description="Disease resistance protein winged helix" evidence="10">
    <location>
        <begin position="432"/>
        <end position="503"/>
    </location>
</feature>
<evidence type="ECO:0000256" key="7">
    <source>
        <dbReference type="SAM" id="Coils"/>
    </source>
</evidence>
<evidence type="ECO:0008006" key="14">
    <source>
        <dbReference type="Google" id="ProtNLM"/>
    </source>
</evidence>
<feature type="domain" description="NB-ARC" evidence="8">
    <location>
        <begin position="174"/>
        <end position="345"/>
    </location>
</feature>
<dbReference type="InterPro" id="IPR002182">
    <property type="entry name" value="NB-ARC"/>
</dbReference>
<keyword evidence="2" id="KW-0433">Leucine-rich repeat</keyword>
<name>A0A4U6THP8_SETVI</name>
<accession>A0A4U6THP8</accession>
<keyword evidence="5" id="KW-0611">Plant defense</keyword>
<dbReference type="Gene3D" id="3.40.50.300">
    <property type="entry name" value="P-loop containing nucleotide triphosphate hydrolases"/>
    <property type="match status" value="1"/>
</dbReference>
<dbReference type="GO" id="GO:0043531">
    <property type="term" value="F:ADP binding"/>
    <property type="evidence" value="ECO:0007669"/>
    <property type="project" value="InterPro"/>
</dbReference>
<dbReference type="FunFam" id="3.40.50.300:FF:001091">
    <property type="entry name" value="Probable disease resistance protein At1g61300"/>
    <property type="match status" value="1"/>
</dbReference>
<keyword evidence="13" id="KW-1185">Reference proteome</keyword>
<dbReference type="InterPro" id="IPR058922">
    <property type="entry name" value="WHD_DRP"/>
</dbReference>
<dbReference type="Gramene" id="TKW00353">
    <property type="protein sequence ID" value="TKW00353"/>
    <property type="gene ID" value="SEVIR_8G103350v2"/>
</dbReference>
<dbReference type="InterPro" id="IPR032675">
    <property type="entry name" value="LRR_dom_sf"/>
</dbReference>
<dbReference type="CDD" id="cd14798">
    <property type="entry name" value="RX-CC_like"/>
    <property type="match status" value="1"/>
</dbReference>
<evidence type="ECO:0000256" key="2">
    <source>
        <dbReference type="ARBA" id="ARBA00022614"/>
    </source>
</evidence>
<evidence type="ECO:0000256" key="4">
    <source>
        <dbReference type="ARBA" id="ARBA00022741"/>
    </source>
</evidence>
<dbReference type="Pfam" id="PF23598">
    <property type="entry name" value="LRR_14"/>
    <property type="match status" value="1"/>
</dbReference>
<dbReference type="InterPro" id="IPR036388">
    <property type="entry name" value="WH-like_DNA-bd_sf"/>
</dbReference>
<dbReference type="PANTHER" id="PTHR23155">
    <property type="entry name" value="DISEASE RESISTANCE PROTEIN RP"/>
    <property type="match status" value="1"/>
</dbReference>
<dbReference type="FunFam" id="1.10.10.10:FF:000322">
    <property type="entry name" value="Probable disease resistance protein At1g63360"/>
    <property type="match status" value="1"/>
</dbReference>
<evidence type="ECO:0000259" key="9">
    <source>
        <dbReference type="Pfam" id="PF18052"/>
    </source>
</evidence>
<evidence type="ECO:0000259" key="10">
    <source>
        <dbReference type="Pfam" id="PF23559"/>
    </source>
</evidence>
<dbReference type="InterPro" id="IPR044974">
    <property type="entry name" value="Disease_R_plants"/>
</dbReference>
<dbReference type="AlphaFoldDB" id="A0A4U6THP8"/>
<dbReference type="SUPFAM" id="SSF52058">
    <property type="entry name" value="L domain-like"/>
    <property type="match status" value="1"/>
</dbReference>
<dbReference type="InterPro" id="IPR055414">
    <property type="entry name" value="LRR_R13L4/SHOC2-like"/>
</dbReference>
<feature type="domain" description="Disease resistance N-terminal" evidence="9">
    <location>
        <begin position="7"/>
        <end position="88"/>
    </location>
</feature>
<dbReference type="InterPro" id="IPR027417">
    <property type="entry name" value="P-loop_NTPase"/>
</dbReference>
<dbReference type="GO" id="GO:0009626">
    <property type="term" value="P:plant-type hypersensitive response"/>
    <property type="evidence" value="ECO:0007669"/>
    <property type="project" value="UniProtKB-ARBA"/>
</dbReference>
<sequence>MELATAALGSLLPKLATLLSDEYKLQKRVRGEIRFLQAEMESMQAALERVSRLPAHQIDDLNKIWVRDLKELVYDIEDSVDAFKVSVDGPVPVHAHSFRKFFDRTMGLLTKIKNRHHMGNDIQEIKRRIEEVTGRRERYRFEANAAQPDTNLIDPRVLASFEHASKLVGTDGPTERISNLLTQGKGPQQQKLMVVSIVGVGGLGKTTIANMVYERLGGQFDCKAFVSVSLKPNVKQIFSSILRQISKDICTNIGEKDPEELIRSIRQFLMDKKYLIVIDDVWEEEAWKTIMSALIDMNHGSRVIVTTRNVDIANLTSVDGALYELDPLSDEDSKRLLCTRIFNEEQVIHSDLEEVTTKILKKCGGIPLAIITVSSMLACIPNKTKYEWYGAYNSMGSGLEKDKSLKNMRKILYLSYGDLPSYLKSCLLYLSMFPEDSVIRRNDLIRLWVAEGFVDEKKGSNLYDLGEIYFSELINRSMIQPVDMNENGSARACRVHDMVLDLIIYLAAQENFAMLSEGPDLKTSACKIRRLSLQGSELDTDTEDRKEGQTAMPATVDMSHVRSLIALGDAFQWMQPLSRFSVLRVLVLELSPSKNNDPKDIFRLHHLRYLELRGELATELLEHIGNLQSLRTLDLWGTSLEELPPSIVQLKQLERLITDTEVKFPDGIGHLVCLQQLAVLDVEKSPNTLAELVKLTELRVLDITGLHKNGLIKTFLQSLINLNNIVTLNFVGCGSCSLDCMPEQWRGPAHLQSFNGRGFIFSELPRWFSSLCELSCLSICVRVLRQVDIQLLGALPVLRFLKLQVDFYGTTEERLVIGSDKPFRSLAEFEFTHYSRCWLVFGQGVMPRLQRLKLSFEAGKRVGGGFDVGMENLPSLKHVTVKVNCDGARTREVEDAETKIRDAVDSHPNHPTLVLSRICELLMAEDENEDVRKGPDSKGTFAFLHIPSIEVPHILDRSFHLLTYILCFPVGVSTIGNQFGLAFLIEISSDLLTANDEREGKKFVSHKICTYSCSLVSLFFRMYSNVRMLTFPVAELQS</sequence>
<dbReference type="Gene3D" id="1.20.5.4130">
    <property type="match status" value="1"/>
</dbReference>
<dbReference type="EMBL" id="CM016559">
    <property type="protein sequence ID" value="TKW00353.1"/>
    <property type="molecule type" value="Genomic_DNA"/>
</dbReference>
<keyword evidence="3" id="KW-0677">Repeat</keyword>
<evidence type="ECO:0000313" key="13">
    <source>
        <dbReference type="Proteomes" id="UP000298652"/>
    </source>
</evidence>
<dbReference type="InterPro" id="IPR042197">
    <property type="entry name" value="Apaf_helical"/>
</dbReference>
<gene>
    <name evidence="12" type="ORF">SEVIR_8G103350v2</name>
</gene>
<protein>
    <recommendedName>
        <fullName evidence="14">AAA+ ATPase domain-containing protein</fullName>
    </recommendedName>
</protein>
<dbReference type="Proteomes" id="UP000298652">
    <property type="component" value="Chromosome 8"/>
</dbReference>
<organism evidence="12 13">
    <name type="scientific">Setaria viridis</name>
    <name type="common">Green bristlegrass</name>
    <name type="synonym">Setaria italica subsp. viridis</name>
    <dbReference type="NCBI Taxonomy" id="4556"/>
    <lineage>
        <taxon>Eukaryota</taxon>
        <taxon>Viridiplantae</taxon>
        <taxon>Streptophyta</taxon>
        <taxon>Embryophyta</taxon>
        <taxon>Tracheophyta</taxon>
        <taxon>Spermatophyta</taxon>
        <taxon>Magnoliopsida</taxon>
        <taxon>Liliopsida</taxon>
        <taxon>Poales</taxon>
        <taxon>Poaceae</taxon>
        <taxon>PACMAD clade</taxon>
        <taxon>Panicoideae</taxon>
        <taxon>Panicodae</taxon>
        <taxon>Paniceae</taxon>
        <taxon>Cenchrinae</taxon>
        <taxon>Setaria</taxon>
    </lineage>
</organism>
<reference evidence="12" key="1">
    <citation type="submission" date="2019-03" db="EMBL/GenBank/DDBJ databases">
        <title>WGS assembly of Setaria viridis.</title>
        <authorList>
            <person name="Huang P."/>
            <person name="Jenkins J."/>
            <person name="Grimwood J."/>
            <person name="Barry K."/>
            <person name="Healey A."/>
            <person name="Mamidi S."/>
            <person name="Sreedasyam A."/>
            <person name="Shu S."/>
            <person name="Feldman M."/>
            <person name="Wu J."/>
            <person name="Yu Y."/>
            <person name="Chen C."/>
            <person name="Johnson J."/>
            <person name="Rokhsar D."/>
            <person name="Baxter I."/>
            <person name="Schmutz J."/>
            <person name="Brutnell T."/>
            <person name="Kellogg E."/>
        </authorList>
    </citation>
    <scope>NUCLEOTIDE SEQUENCE [LARGE SCALE GENOMIC DNA]</scope>
</reference>
<dbReference type="InterPro" id="IPR038005">
    <property type="entry name" value="RX-like_CC"/>
</dbReference>
<proteinExistence type="inferred from homology"/>
<evidence type="ECO:0000259" key="8">
    <source>
        <dbReference type="Pfam" id="PF00931"/>
    </source>
</evidence>
<keyword evidence="4" id="KW-0547">Nucleotide-binding</keyword>
<dbReference type="Pfam" id="PF23559">
    <property type="entry name" value="WHD_DRP"/>
    <property type="match status" value="1"/>
</dbReference>
<feature type="domain" description="Disease resistance R13L4/SHOC-2-like LRR" evidence="11">
    <location>
        <begin position="560"/>
        <end position="913"/>
    </location>
</feature>
<dbReference type="Pfam" id="PF18052">
    <property type="entry name" value="Rx_N"/>
    <property type="match status" value="1"/>
</dbReference>
<evidence type="ECO:0000256" key="1">
    <source>
        <dbReference type="ARBA" id="ARBA00008894"/>
    </source>
</evidence>
<dbReference type="PANTHER" id="PTHR23155:SF1137">
    <property type="entry name" value="OS08G0387700 PROTEIN"/>
    <property type="match status" value="1"/>
</dbReference>
<dbReference type="Gene3D" id="1.10.10.10">
    <property type="entry name" value="Winged helix-like DNA-binding domain superfamily/Winged helix DNA-binding domain"/>
    <property type="match status" value="1"/>
</dbReference>
<dbReference type="GO" id="GO:0042742">
    <property type="term" value="P:defense response to bacterium"/>
    <property type="evidence" value="ECO:0007669"/>
    <property type="project" value="UniProtKB-ARBA"/>
</dbReference>
<evidence type="ECO:0000313" key="12">
    <source>
        <dbReference type="EMBL" id="TKW00353.1"/>
    </source>
</evidence>
<dbReference type="InterPro" id="IPR041118">
    <property type="entry name" value="Rx_N"/>
</dbReference>
<evidence type="ECO:0000256" key="3">
    <source>
        <dbReference type="ARBA" id="ARBA00022737"/>
    </source>
</evidence>
<comment type="similarity">
    <text evidence="1">Belongs to the disease resistance NB-LRR family.</text>
</comment>
<dbReference type="Pfam" id="PF00931">
    <property type="entry name" value="NB-ARC"/>
    <property type="match status" value="1"/>
</dbReference>
<evidence type="ECO:0000256" key="6">
    <source>
        <dbReference type="ARBA" id="ARBA00023054"/>
    </source>
</evidence>
<feature type="coiled-coil region" evidence="7">
    <location>
        <begin position="26"/>
        <end position="53"/>
    </location>
</feature>
<dbReference type="GO" id="GO:0002758">
    <property type="term" value="P:innate immune response-activating signaling pathway"/>
    <property type="evidence" value="ECO:0007669"/>
    <property type="project" value="UniProtKB-ARBA"/>
</dbReference>
<dbReference type="SUPFAM" id="SSF52540">
    <property type="entry name" value="P-loop containing nucleoside triphosphate hydrolases"/>
    <property type="match status" value="1"/>
</dbReference>
<dbReference type="Gene3D" id="1.10.8.430">
    <property type="entry name" value="Helical domain of apoptotic protease-activating factors"/>
    <property type="match status" value="1"/>
</dbReference>
<dbReference type="OMA" id="MIQPVDM"/>